<comment type="function">
    <text evidence="8">Catalyzes the methylthiolation of an aspartic acid residue of ribosomal protein uS12.</text>
</comment>
<dbReference type="InterPro" id="IPR005839">
    <property type="entry name" value="Methylthiotransferase"/>
</dbReference>
<evidence type="ECO:0000256" key="1">
    <source>
        <dbReference type="ARBA" id="ARBA00022485"/>
    </source>
</evidence>
<dbReference type="SFLD" id="SFLDF00274">
    <property type="entry name" value="ribosomal_protein_S12_methylth"/>
    <property type="match status" value="1"/>
</dbReference>
<keyword evidence="6 8" id="KW-0408">Iron</keyword>
<dbReference type="SUPFAM" id="SSF102114">
    <property type="entry name" value="Radical SAM enzymes"/>
    <property type="match status" value="1"/>
</dbReference>
<dbReference type="Pfam" id="PF18693">
    <property type="entry name" value="TRAM_2"/>
    <property type="match status" value="1"/>
</dbReference>
<dbReference type="NCBIfam" id="TIGR00089">
    <property type="entry name" value="MiaB/RimO family radical SAM methylthiotransferase"/>
    <property type="match status" value="1"/>
</dbReference>
<dbReference type="PROSITE" id="PS51449">
    <property type="entry name" value="MTTASE_N"/>
    <property type="match status" value="1"/>
</dbReference>
<comment type="catalytic activity">
    <reaction evidence="8">
        <text>L-aspartate(89)-[ribosomal protein uS12]-hydrogen + (sulfur carrier)-SH + AH2 + 2 S-adenosyl-L-methionine = 3-methylsulfanyl-L-aspartate(89)-[ribosomal protein uS12]-hydrogen + (sulfur carrier)-H + 5'-deoxyadenosine + L-methionine + A + S-adenosyl-L-homocysteine + 2 H(+)</text>
        <dbReference type="Rhea" id="RHEA:37087"/>
        <dbReference type="Rhea" id="RHEA-COMP:10460"/>
        <dbReference type="Rhea" id="RHEA-COMP:10461"/>
        <dbReference type="Rhea" id="RHEA-COMP:14737"/>
        <dbReference type="Rhea" id="RHEA-COMP:14739"/>
        <dbReference type="ChEBI" id="CHEBI:13193"/>
        <dbReference type="ChEBI" id="CHEBI:15378"/>
        <dbReference type="ChEBI" id="CHEBI:17319"/>
        <dbReference type="ChEBI" id="CHEBI:17499"/>
        <dbReference type="ChEBI" id="CHEBI:29917"/>
        <dbReference type="ChEBI" id="CHEBI:29961"/>
        <dbReference type="ChEBI" id="CHEBI:57844"/>
        <dbReference type="ChEBI" id="CHEBI:57856"/>
        <dbReference type="ChEBI" id="CHEBI:59789"/>
        <dbReference type="ChEBI" id="CHEBI:64428"/>
        <dbReference type="ChEBI" id="CHEBI:73599"/>
        <dbReference type="EC" id="2.8.4.4"/>
    </reaction>
</comment>
<dbReference type="PROSITE" id="PS01278">
    <property type="entry name" value="MTTASE_RADICAL"/>
    <property type="match status" value="1"/>
</dbReference>
<dbReference type="GO" id="GO:0035599">
    <property type="term" value="F:aspartic acid methylthiotransferase activity"/>
    <property type="evidence" value="ECO:0007669"/>
    <property type="project" value="TreeGrafter"/>
</dbReference>
<name>A0A7V3VTB9_9BACT</name>
<keyword evidence="5 8" id="KW-0479">Metal-binding</keyword>
<feature type="domain" description="Radical SAM core" evidence="11">
    <location>
        <begin position="132"/>
        <end position="359"/>
    </location>
</feature>
<feature type="binding site" evidence="8">
    <location>
        <position position="10"/>
    </location>
    <ligand>
        <name>[4Fe-4S] cluster</name>
        <dbReference type="ChEBI" id="CHEBI:49883"/>
        <label>1</label>
    </ligand>
</feature>
<keyword evidence="12" id="KW-0687">Ribonucleoprotein</keyword>
<dbReference type="PANTHER" id="PTHR43837">
    <property type="entry name" value="RIBOSOMAL PROTEIN S12 METHYLTHIOTRANSFERASE RIMO"/>
    <property type="match status" value="1"/>
</dbReference>
<evidence type="ECO:0000256" key="5">
    <source>
        <dbReference type="ARBA" id="ARBA00022723"/>
    </source>
</evidence>
<dbReference type="FunFam" id="3.80.30.20:FF:000001">
    <property type="entry name" value="tRNA-2-methylthio-N(6)-dimethylallyladenosine synthase 2"/>
    <property type="match status" value="1"/>
</dbReference>
<dbReference type="GO" id="GO:0005829">
    <property type="term" value="C:cytosol"/>
    <property type="evidence" value="ECO:0007669"/>
    <property type="project" value="TreeGrafter"/>
</dbReference>
<dbReference type="EMBL" id="DTPE01000178">
    <property type="protein sequence ID" value="HGE75346.1"/>
    <property type="molecule type" value="Genomic_DNA"/>
</dbReference>
<keyword evidence="4 8" id="KW-0949">S-adenosyl-L-methionine</keyword>
<accession>A0A7V3VTB9</accession>
<dbReference type="Gene3D" id="2.40.50.140">
    <property type="entry name" value="Nucleic acid-binding proteins"/>
    <property type="match status" value="1"/>
</dbReference>
<evidence type="ECO:0000256" key="6">
    <source>
        <dbReference type="ARBA" id="ARBA00023004"/>
    </source>
</evidence>
<dbReference type="Gene3D" id="3.40.50.12160">
    <property type="entry name" value="Methylthiotransferase, N-terminal domain"/>
    <property type="match status" value="1"/>
</dbReference>
<protein>
    <recommendedName>
        <fullName evidence="8">Ribosomal protein uS12 methylthiotransferase RimO</fullName>
        <shortName evidence="8">uS12 MTTase</shortName>
        <shortName evidence="8">uS12 methylthiotransferase</shortName>
        <ecNumber evidence="8">2.8.4.4</ecNumber>
    </recommendedName>
    <alternativeName>
        <fullName evidence="8">Ribosomal protein uS12 (aspartate-C(3))-methylthiotransferase</fullName>
    </alternativeName>
    <alternativeName>
        <fullName evidence="8">Ribosome maturation factor RimO</fullName>
    </alternativeName>
</protein>
<dbReference type="HAMAP" id="MF_01865">
    <property type="entry name" value="MTTase_RimO"/>
    <property type="match status" value="1"/>
</dbReference>
<proteinExistence type="inferred from homology"/>
<dbReference type="FunFam" id="2.40.50.140:FF:000210">
    <property type="entry name" value="Ribosomal protein S12 methylthiotransferase RimO"/>
    <property type="match status" value="1"/>
</dbReference>
<dbReference type="SFLD" id="SFLDG01082">
    <property type="entry name" value="B12-binding_domain_containing"/>
    <property type="match status" value="1"/>
</dbReference>
<dbReference type="NCBIfam" id="TIGR01125">
    <property type="entry name" value="30S ribosomal protein S12 methylthiotransferase RimO"/>
    <property type="match status" value="1"/>
</dbReference>
<evidence type="ECO:0000256" key="2">
    <source>
        <dbReference type="ARBA" id="ARBA00022490"/>
    </source>
</evidence>
<evidence type="ECO:0000313" key="12">
    <source>
        <dbReference type="EMBL" id="HGE75346.1"/>
    </source>
</evidence>
<feature type="binding site" evidence="8">
    <location>
        <position position="79"/>
    </location>
    <ligand>
        <name>[4Fe-4S] cluster</name>
        <dbReference type="ChEBI" id="CHEBI:49883"/>
        <label>1</label>
    </ligand>
</feature>
<dbReference type="InterPro" id="IPR058240">
    <property type="entry name" value="rSAM_sf"/>
</dbReference>
<evidence type="ECO:0000256" key="7">
    <source>
        <dbReference type="ARBA" id="ARBA00023014"/>
    </source>
</evidence>
<evidence type="ECO:0000256" key="3">
    <source>
        <dbReference type="ARBA" id="ARBA00022679"/>
    </source>
</evidence>
<keyword evidence="1 8" id="KW-0004">4Fe-4S</keyword>
<dbReference type="InterPro" id="IPR038135">
    <property type="entry name" value="Methylthiotransferase_N_sf"/>
</dbReference>
<dbReference type="InterPro" id="IPR023404">
    <property type="entry name" value="rSAM_horseshoe"/>
</dbReference>
<dbReference type="InterPro" id="IPR002792">
    <property type="entry name" value="TRAM_dom"/>
</dbReference>
<comment type="similarity">
    <text evidence="8">Belongs to the methylthiotransferase family. RimO subfamily.</text>
</comment>
<dbReference type="CDD" id="cd01335">
    <property type="entry name" value="Radical_SAM"/>
    <property type="match status" value="1"/>
</dbReference>
<feature type="binding site" evidence="8">
    <location>
        <position position="150"/>
    </location>
    <ligand>
        <name>[4Fe-4S] cluster</name>
        <dbReference type="ChEBI" id="CHEBI:49883"/>
        <label>2</label>
        <note>4Fe-4S-S-AdoMet</note>
    </ligand>
</feature>
<evidence type="ECO:0000256" key="8">
    <source>
        <dbReference type="HAMAP-Rule" id="MF_01865"/>
    </source>
</evidence>
<dbReference type="GO" id="GO:0005840">
    <property type="term" value="C:ribosome"/>
    <property type="evidence" value="ECO:0007669"/>
    <property type="project" value="UniProtKB-KW"/>
</dbReference>
<organism evidence="12">
    <name type="scientific">Mesoaciditoga lauensis</name>
    <dbReference type="NCBI Taxonomy" id="1495039"/>
    <lineage>
        <taxon>Bacteria</taxon>
        <taxon>Thermotogati</taxon>
        <taxon>Thermotogota</taxon>
        <taxon>Thermotogae</taxon>
        <taxon>Mesoaciditogales</taxon>
        <taxon>Mesoaciditogaceae</taxon>
        <taxon>Mesoaciditoga</taxon>
    </lineage>
</organism>
<feature type="binding site" evidence="8">
    <location>
        <position position="146"/>
    </location>
    <ligand>
        <name>[4Fe-4S] cluster</name>
        <dbReference type="ChEBI" id="CHEBI:49883"/>
        <label>2</label>
        <note>4Fe-4S-S-AdoMet</note>
    </ligand>
</feature>
<keyword evidence="2 8" id="KW-0963">Cytoplasm</keyword>
<feature type="domain" description="MTTase N-terminal" evidence="10">
    <location>
        <begin position="1"/>
        <end position="116"/>
    </location>
</feature>
<sequence>MRIWMDTLGCPKNEADSDVIKSLLIGKGYEVVEELLDADLAIINTCAFISDAKEESVNEIFNVINGREKKSLKIIVHGCLVQRYFKELRGQIPEVDSFLGIVSPEKVVEAVKNIQDLFEPPDPVYKFLGRTIDDKSYAYVKIGDGCDRRCTFCAIPNIKGPLKNRDFEEIIKEIRYLVDHGKKEIILVSQDLTNYSYGGKNLIDLLRKIDDIDGDFWVRLLYLYPDGVSDDLVEMIRNSKKILHYFDIPLQHASEKILKFMNRTPSIQDVERKLLTIREKIPDAILRTTFIVGFPGEDEDDFEKLMKFVRQIQFDRLGAFIYSDEEGTGAFVLIPKVRKDVAKRRISKLMNLQKEISFSKNERLMGKKMKVIVDEVDEDLYTGRTYMDAPEIDGYVHFNSSKSLKVGDFVQVRIESYEFYDLEGSAS</sequence>
<evidence type="ECO:0000256" key="4">
    <source>
        <dbReference type="ARBA" id="ARBA00022691"/>
    </source>
</evidence>
<dbReference type="InterPro" id="IPR005840">
    <property type="entry name" value="Ribosomal_uS12_MeSTrfase_RimO"/>
</dbReference>
<reference evidence="12" key="1">
    <citation type="journal article" date="2020" name="mSystems">
        <title>Genome- and Community-Level Interaction Insights into Carbon Utilization and Element Cycling Functions of Hydrothermarchaeota in Hydrothermal Sediment.</title>
        <authorList>
            <person name="Zhou Z."/>
            <person name="Liu Y."/>
            <person name="Xu W."/>
            <person name="Pan J."/>
            <person name="Luo Z.H."/>
            <person name="Li M."/>
        </authorList>
    </citation>
    <scope>NUCLEOTIDE SEQUENCE [LARGE SCALE GENOMIC DNA]</scope>
    <source>
        <strain evidence="12">SpSt-966</strain>
    </source>
</reference>
<feature type="domain" description="TRAM" evidence="9">
    <location>
        <begin position="362"/>
        <end position="427"/>
    </location>
</feature>
<evidence type="ECO:0000259" key="10">
    <source>
        <dbReference type="PROSITE" id="PS51449"/>
    </source>
</evidence>
<dbReference type="InterPro" id="IPR006638">
    <property type="entry name" value="Elp3/MiaA/NifB-like_rSAM"/>
</dbReference>
<dbReference type="SFLD" id="SFLDG01061">
    <property type="entry name" value="methylthiotransferase"/>
    <property type="match status" value="1"/>
</dbReference>
<dbReference type="Pfam" id="PF04055">
    <property type="entry name" value="Radical_SAM"/>
    <property type="match status" value="1"/>
</dbReference>
<dbReference type="SFLD" id="SFLDS00029">
    <property type="entry name" value="Radical_SAM"/>
    <property type="match status" value="1"/>
</dbReference>
<comment type="caution">
    <text evidence="12">The sequence shown here is derived from an EMBL/GenBank/DDBJ whole genome shotgun (WGS) entry which is preliminary data.</text>
</comment>
<dbReference type="AlphaFoldDB" id="A0A7V3VTB9"/>
<dbReference type="GO" id="GO:0103039">
    <property type="term" value="F:protein methylthiotransferase activity"/>
    <property type="evidence" value="ECO:0007669"/>
    <property type="project" value="UniProtKB-EC"/>
</dbReference>
<keyword evidence="12" id="KW-0689">Ribosomal protein</keyword>
<dbReference type="InterPro" id="IPR013848">
    <property type="entry name" value="Methylthiotransferase_N"/>
</dbReference>
<comment type="cofactor">
    <cofactor evidence="8">
        <name>[4Fe-4S] cluster</name>
        <dbReference type="ChEBI" id="CHEBI:49883"/>
    </cofactor>
    <text evidence="8">Binds 2 [4Fe-4S] clusters. One cluster is coordinated with 3 cysteines and an exchangeable S-adenosyl-L-methionine.</text>
</comment>
<dbReference type="EC" id="2.8.4.4" evidence="8"/>
<keyword evidence="7 8" id="KW-0411">Iron-sulfur</keyword>
<comment type="subcellular location">
    <subcellularLocation>
        <location evidence="8">Cytoplasm</location>
    </subcellularLocation>
</comment>
<feature type="binding site" evidence="8">
    <location>
        <position position="153"/>
    </location>
    <ligand>
        <name>[4Fe-4S] cluster</name>
        <dbReference type="ChEBI" id="CHEBI:49883"/>
        <label>2</label>
        <note>4Fe-4S-S-AdoMet</note>
    </ligand>
</feature>
<dbReference type="InterPro" id="IPR020612">
    <property type="entry name" value="Methylthiotransferase_CS"/>
</dbReference>
<dbReference type="PANTHER" id="PTHR43837:SF1">
    <property type="entry name" value="RIBOSOMAL PROTEIN US12 METHYLTHIOTRANSFERASE RIMO"/>
    <property type="match status" value="1"/>
</dbReference>
<dbReference type="GO" id="GO:0051539">
    <property type="term" value="F:4 iron, 4 sulfur cluster binding"/>
    <property type="evidence" value="ECO:0007669"/>
    <property type="project" value="UniProtKB-UniRule"/>
</dbReference>
<dbReference type="Pfam" id="PF00919">
    <property type="entry name" value="UPF0004"/>
    <property type="match status" value="1"/>
</dbReference>
<dbReference type="GO" id="GO:0046872">
    <property type="term" value="F:metal ion binding"/>
    <property type="evidence" value="ECO:0007669"/>
    <property type="project" value="UniProtKB-KW"/>
</dbReference>
<gene>
    <name evidence="8 12" type="primary">rimO</name>
    <name evidence="12" type="ORF">ENX73_04395</name>
</gene>
<dbReference type="Gene3D" id="3.80.30.20">
    <property type="entry name" value="tm_1862 like domain"/>
    <property type="match status" value="1"/>
</dbReference>
<dbReference type="PROSITE" id="PS51918">
    <property type="entry name" value="RADICAL_SAM"/>
    <property type="match status" value="1"/>
</dbReference>
<keyword evidence="3 8" id="KW-0808">Transferase</keyword>
<feature type="binding site" evidence="8">
    <location>
        <position position="46"/>
    </location>
    <ligand>
        <name>[4Fe-4S] cluster</name>
        <dbReference type="ChEBI" id="CHEBI:49883"/>
        <label>1</label>
    </ligand>
</feature>
<evidence type="ECO:0000259" key="9">
    <source>
        <dbReference type="PROSITE" id="PS50926"/>
    </source>
</evidence>
<dbReference type="GO" id="GO:0006400">
    <property type="term" value="P:tRNA modification"/>
    <property type="evidence" value="ECO:0007669"/>
    <property type="project" value="InterPro"/>
</dbReference>
<dbReference type="SMART" id="SM00729">
    <property type="entry name" value="Elp3"/>
    <property type="match status" value="1"/>
</dbReference>
<dbReference type="InterPro" id="IPR007197">
    <property type="entry name" value="rSAM"/>
</dbReference>
<evidence type="ECO:0000259" key="11">
    <source>
        <dbReference type="PROSITE" id="PS51918"/>
    </source>
</evidence>
<dbReference type="InterPro" id="IPR012340">
    <property type="entry name" value="NA-bd_OB-fold"/>
</dbReference>
<dbReference type="PROSITE" id="PS50926">
    <property type="entry name" value="TRAM"/>
    <property type="match status" value="1"/>
</dbReference>